<feature type="binding site" evidence="10">
    <location>
        <begin position="175"/>
        <end position="178"/>
    </location>
    <ligand>
        <name>substrate</name>
    </ligand>
</feature>
<dbReference type="Proteomes" id="UP000595224">
    <property type="component" value="Chromosome"/>
</dbReference>
<dbReference type="GO" id="GO:0005829">
    <property type="term" value="C:cytosol"/>
    <property type="evidence" value="ECO:0007669"/>
    <property type="project" value="TreeGrafter"/>
</dbReference>
<dbReference type="AlphaFoldDB" id="A0A7T3RFA6"/>
<evidence type="ECO:0000256" key="3">
    <source>
        <dbReference type="ARBA" id="ARBA00022723"/>
    </source>
</evidence>
<comment type="subunit">
    <text evidence="2 10">Homodimer.</text>
</comment>
<dbReference type="GO" id="GO:0036222">
    <property type="term" value="F:XTP diphosphatase activity"/>
    <property type="evidence" value="ECO:0007669"/>
    <property type="project" value="UniProtKB-UniRule"/>
</dbReference>
<dbReference type="GO" id="GO:0000166">
    <property type="term" value="F:nucleotide binding"/>
    <property type="evidence" value="ECO:0007669"/>
    <property type="project" value="UniProtKB-KW"/>
</dbReference>
<dbReference type="PANTHER" id="PTHR11067:SF9">
    <property type="entry name" value="INOSINE TRIPHOSPHATE PYROPHOSPHATASE"/>
    <property type="match status" value="1"/>
</dbReference>
<dbReference type="GO" id="GO:0017111">
    <property type="term" value="F:ribonucleoside triphosphate phosphatase activity"/>
    <property type="evidence" value="ECO:0007669"/>
    <property type="project" value="InterPro"/>
</dbReference>
<evidence type="ECO:0000256" key="5">
    <source>
        <dbReference type="ARBA" id="ARBA00022801"/>
    </source>
</evidence>
<proteinExistence type="inferred from homology"/>
<comment type="catalytic activity">
    <reaction evidence="10">
        <text>ITP + H2O = IMP + diphosphate + H(+)</text>
        <dbReference type="Rhea" id="RHEA:29399"/>
        <dbReference type="ChEBI" id="CHEBI:15377"/>
        <dbReference type="ChEBI" id="CHEBI:15378"/>
        <dbReference type="ChEBI" id="CHEBI:33019"/>
        <dbReference type="ChEBI" id="CHEBI:58053"/>
        <dbReference type="ChEBI" id="CHEBI:61402"/>
        <dbReference type="EC" id="3.6.1.66"/>
    </reaction>
</comment>
<feature type="binding site" evidence="10">
    <location>
        <position position="198"/>
    </location>
    <ligand>
        <name>substrate</name>
    </ligand>
</feature>
<evidence type="ECO:0000256" key="2">
    <source>
        <dbReference type="ARBA" id="ARBA00011738"/>
    </source>
</evidence>
<keyword evidence="5 10" id="KW-0378">Hydrolase</keyword>
<feature type="binding site" evidence="10">
    <location>
        <begin position="7"/>
        <end position="12"/>
    </location>
    <ligand>
        <name>substrate</name>
    </ligand>
</feature>
<keyword evidence="3 10" id="KW-0479">Metal-binding</keyword>
<dbReference type="InterPro" id="IPR029001">
    <property type="entry name" value="ITPase-like_fam"/>
</dbReference>
<dbReference type="HAMAP" id="MF_01405">
    <property type="entry name" value="Non_canon_purine_NTPase"/>
    <property type="match status" value="1"/>
</dbReference>
<name>A0A7T3RFA6_9SPIR</name>
<dbReference type="PANTHER" id="PTHR11067">
    <property type="entry name" value="INOSINE TRIPHOSPHATE PYROPHOSPHATASE/HAM1 PROTEIN"/>
    <property type="match status" value="1"/>
</dbReference>
<comment type="function">
    <text evidence="10">Pyrophosphatase that catalyzes the hydrolysis of nucleoside triphosphates to their monophosphate derivatives, with a high preference for the non-canonical purine nucleotides XTP (xanthosine triphosphate), dITP (deoxyinosine triphosphate) and ITP. Seems to function as a house-cleaning enzyme that removes non-canonical purine nucleotides from the nucleotide pool, thus preventing their incorporation into DNA/RNA and avoiding chromosomal lesions.</text>
</comment>
<evidence type="ECO:0000313" key="11">
    <source>
        <dbReference type="EMBL" id="QQA02084.1"/>
    </source>
</evidence>
<keyword evidence="4 10" id="KW-0547">Nucleotide-binding</keyword>
<comment type="catalytic activity">
    <reaction evidence="8 10">
        <text>dITP + H2O = dIMP + diphosphate + H(+)</text>
        <dbReference type="Rhea" id="RHEA:28342"/>
        <dbReference type="ChEBI" id="CHEBI:15377"/>
        <dbReference type="ChEBI" id="CHEBI:15378"/>
        <dbReference type="ChEBI" id="CHEBI:33019"/>
        <dbReference type="ChEBI" id="CHEBI:61194"/>
        <dbReference type="ChEBI" id="CHEBI:61382"/>
        <dbReference type="EC" id="3.6.1.66"/>
    </reaction>
</comment>
<feature type="binding site" evidence="10">
    <location>
        <position position="38"/>
    </location>
    <ligand>
        <name>Mg(2+)</name>
        <dbReference type="ChEBI" id="CHEBI:18420"/>
    </ligand>
</feature>
<evidence type="ECO:0000256" key="6">
    <source>
        <dbReference type="ARBA" id="ARBA00022842"/>
    </source>
</evidence>
<dbReference type="CDD" id="cd00515">
    <property type="entry name" value="HAM1"/>
    <property type="match status" value="1"/>
</dbReference>
<dbReference type="Gene3D" id="3.90.950.10">
    <property type="match status" value="1"/>
</dbReference>
<comment type="similarity">
    <text evidence="1 10">Belongs to the HAM1 NTPase family.</text>
</comment>
<feature type="active site" description="Proton acceptor" evidence="10">
    <location>
        <position position="67"/>
    </location>
</feature>
<dbReference type="GO" id="GO:0046872">
    <property type="term" value="F:metal ion binding"/>
    <property type="evidence" value="ECO:0007669"/>
    <property type="project" value="UniProtKB-KW"/>
</dbReference>
<organism evidence="11 12">
    <name type="scientific">Treponema peruense</name>
    <dbReference type="NCBI Taxonomy" id="2787628"/>
    <lineage>
        <taxon>Bacteria</taxon>
        <taxon>Pseudomonadati</taxon>
        <taxon>Spirochaetota</taxon>
        <taxon>Spirochaetia</taxon>
        <taxon>Spirochaetales</taxon>
        <taxon>Treponemataceae</taxon>
        <taxon>Treponema</taxon>
    </lineage>
</organism>
<dbReference type="KEGG" id="tper:IWA51_05775"/>
<dbReference type="InterPro" id="IPR002637">
    <property type="entry name" value="RdgB/HAM1"/>
</dbReference>
<dbReference type="GO" id="GO:0009117">
    <property type="term" value="P:nucleotide metabolic process"/>
    <property type="evidence" value="ECO:0007669"/>
    <property type="project" value="UniProtKB-KW"/>
</dbReference>
<keyword evidence="7 10" id="KW-0546">Nucleotide metabolism</keyword>
<dbReference type="InterPro" id="IPR020922">
    <property type="entry name" value="dITP/XTP_pyrophosphatase"/>
</dbReference>
<evidence type="ECO:0000256" key="1">
    <source>
        <dbReference type="ARBA" id="ARBA00008023"/>
    </source>
</evidence>
<dbReference type="RefSeq" id="WP_198443555.1">
    <property type="nucleotide sequence ID" value="NZ_CBCSHE010000006.1"/>
</dbReference>
<dbReference type="EMBL" id="CP064936">
    <property type="protein sequence ID" value="QQA02084.1"/>
    <property type="molecule type" value="Genomic_DNA"/>
</dbReference>
<sequence length="221" mass="24125">MKIYLATGNLNKKREMSELFPNHTIVIPKDEGIEFDPEETGTTFYENSLIKASALWNIVHSPVLADDSGICVDALGGIPGIYSSRYAGPDFPKGRADGTKTPQSEQNRFIIEQTNKALSSGKPLPPGTYPNGPRSARYVCAMVLYLGPERLYVAQETMEGALVETTAQARGTGGFGYDPLFYLPELKKTAAELTEGQKNAISHRGKASVIIKKIVTELLEK</sequence>
<evidence type="ECO:0000256" key="9">
    <source>
        <dbReference type="ARBA" id="ARBA00052017"/>
    </source>
</evidence>
<dbReference type="FunFam" id="3.90.950.10:FF:000001">
    <property type="entry name" value="dITP/XTP pyrophosphatase"/>
    <property type="match status" value="1"/>
</dbReference>
<dbReference type="EC" id="3.6.1.66" evidence="10"/>
<evidence type="ECO:0000256" key="4">
    <source>
        <dbReference type="ARBA" id="ARBA00022741"/>
    </source>
</evidence>
<evidence type="ECO:0000256" key="10">
    <source>
        <dbReference type="HAMAP-Rule" id="MF_01405"/>
    </source>
</evidence>
<keyword evidence="12" id="KW-1185">Reference proteome</keyword>
<comment type="cofactor">
    <cofactor evidence="10">
        <name>Mg(2+)</name>
        <dbReference type="ChEBI" id="CHEBI:18420"/>
    </cofactor>
    <text evidence="10">Binds 1 Mg(2+) ion per subunit.</text>
</comment>
<evidence type="ECO:0000256" key="7">
    <source>
        <dbReference type="ARBA" id="ARBA00023080"/>
    </source>
</evidence>
<protein>
    <recommendedName>
        <fullName evidence="10">dITP/XTP pyrophosphatase</fullName>
        <ecNumber evidence="10">3.6.1.66</ecNumber>
    </recommendedName>
    <alternativeName>
        <fullName evidence="10">Non-canonical purine NTP pyrophosphatase</fullName>
    </alternativeName>
    <alternativeName>
        <fullName evidence="10">Non-standard purine NTP pyrophosphatase</fullName>
    </alternativeName>
    <alternativeName>
        <fullName evidence="10">Nucleoside-triphosphate diphosphatase</fullName>
    </alternativeName>
    <alternativeName>
        <fullName evidence="10">Nucleoside-triphosphate pyrophosphatase</fullName>
        <shortName evidence="10">NTPase</shortName>
    </alternativeName>
</protein>
<keyword evidence="6 10" id="KW-0460">Magnesium</keyword>
<dbReference type="Pfam" id="PF01725">
    <property type="entry name" value="Ham1p_like"/>
    <property type="match status" value="1"/>
</dbReference>
<comment type="catalytic activity">
    <reaction evidence="9 10">
        <text>XTP + H2O = XMP + diphosphate + H(+)</text>
        <dbReference type="Rhea" id="RHEA:28610"/>
        <dbReference type="ChEBI" id="CHEBI:15377"/>
        <dbReference type="ChEBI" id="CHEBI:15378"/>
        <dbReference type="ChEBI" id="CHEBI:33019"/>
        <dbReference type="ChEBI" id="CHEBI:57464"/>
        <dbReference type="ChEBI" id="CHEBI:61314"/>
        <dbReference type="EC" id="3.6.1.66"/>
    </reaction>
</comment>
<dbReference type="GO" id="GO:0036220">
    <property type="term" value="F:ITP diphosphatase activity"/>
    <property type="evidence" value="ECO:0007669"/>
    <property type="project" value="UniProtKB-UniRule"/>
</dbReference>
<feature type="binding site" evidence="10">
    <location>
        <begin position="203"/>
        <end position="204"/>
    </location>
    <ligand>
        <name>substrate</name>
    </ligand>
</feature>
<gene>
    <name evidence="11" type="ORF">IWA51_05775</name>
</gene>
<reference evidence="11 12" key="1">
    <citation type="submission" date="2020-11" db="EMBL/GenBank/DDBJ databases">
        <title>Treponema Peruensis nv. sp., first commensal Treponema isolated from human feces.</title>
        <authorList>
            <person name="Belkhou C."/>
            <person name="Raes J."/>
        </authorList>
    </citation>
    <scope>NUCLEOTIDE SEQUENCE [LARGE SCALE GENOMIC DNA]</scope>
    <source>
        <strain evidence="11 12">RCC2812</strain>
    </source>
</reference>
<evidence type="ECO:0000313" key="12">
    <source>
        <dbReference type="Proteomes" id="UP000595224"/>
    </source>
</evidence>
<dbReference type="GO" id="GO:0035870">
    <property type="term" value="F:dITP diphosphatase activity"/>
    <property type="evidence" value="ECO:0007669"/>
    <property type="project" value="UniProtKB-UniRule"/>
</dbReference>
<feature type="binding site" evidence="10">
    <location>
        <position position="67"/>
    </location>
    <ligand>
        <name>Mg(2+)</name>
        <dbReference type="ChEBI" id="CHEBI:18420"/>
    </ligand>
</feature>
<evidence type="ECO:0000256" key="8">
    <source>
        <dbReference type="ARBA" id="ARBA00051875"/>
    </source>
</evidence>
<dbReference type="GO" id="GO:0009146">
    <property type="term" value="P:purine nucleoside triphosphate catabolic process"/>
    <property type="evidence" value="ECO:0007669"/>
    <property type="project" value="UniProtKB-UniRule"/>
</dbReference>
<feature type="binding site" evidence="10">
    <location>
        <position position="68"/>
    </location>
    <ligand>
        <name>substrate</name>
    </ligand>
</feature>
<dbReference type="SUPFAM" id="SSF52972">
    <property type="entry name" value="ITPase-like"/>
    <property type="match status" value="1"/>
</dbReference>
<accession>A0A7T3RFA6</accession>